<accession>A0AAD5W140</accession>
<feature type="transmembrane region" description="Helical" evidence="1">
    <location>
        <begin position="254"/>
        <end position="274"/>
    </location>
</feature>
<reference evidence="2" key="1">
    <citation type="submission" date="2022-07" db="EMBL/GenBank/DDBJ databases">
        <title>Genome Sequence of Leucocoprinus birnbaumii.</title>
        <authorList>
            <person name="Buettner E."/>
        </authorList>
    </citation>
    <scope>NUCLEOTIDE SEQUENCE</scope>
    <source>
        <strain evidence="2">VT141</strain>
    </source>
</reference>
<name>A0AAD5W140_9AGAR</name>
<protein>
    <submittedName>
        <fullName evidence="2">Uncharacterized protein</fullName>
    </submittedName>
</protein>
<keyword evidence="1" id="KW-0812">Transmembrane</keyword>
<feature type="transmembrane region" description="Helical" evidence="1">
    <location>
        <begin position="132"/>
        <end position="154"/>
    </location>
</feature>
<feature type="transmembrane region" description="Helical" evidence="1">
    <location>
        <begin position="20"/>
        <end position="48"/>
    </location>
</feature>
<keyword evidence="1" id="KW-1133">Transmembrane helix</keyword>
<keyword evidence="1" id="KW-0472">Membrane</keyword>
<dbReference type="EMBL" id="JANIEX010000050">
    <property type="protein sequence ID" value="KAJ3575015.1"/>
    <property type="molecule type" value="Genomic_DNA"/>
</dbReference>
<feature type="transmembrane region" description="Helical" evidence="1">
    <location>
        <begin position="93"/>
        <end position="111"/>
    </location>
</feature>
<keyword evidence="3" id="KW-1185">Reference proteome</keyword>
<dbReference type="Proteomes" id="UP001213000">
    <property type="component" value="Unassembled WGS sequence"/>
</dbReference>
<proteinExistence type="predicted"/>
<feature type="transmembrane region" description="Helical" evidence="1">
    <location>
        <begin position="60"/>
        <end position="81"/>
    </location>
</feature>
<organism evidence="2 3">
    <name type="scientific">Leucocoprinus birnbaumii</name>
    <dbReference type="NCBI Taxonomy" id="56174"/>
    <lineage>
        <taxon>Eukaryota</taxon>
        <taxon>Fungi</taxon>
        <taxon>Dikarya</taxon>
        <taxon>Basidiomycota</taxon>
        <taxon>Agaricomycotina</taxon>
        <taxon>Agaricomycetes</taxon>
        <taxon>Agaricomycetidae</taxon>
        <taxon>Agaricales</taxon>
        <taxon>Agaricineae</taxon>
        <taxon>Agaricaceae</taxon>
        <taxon>Leucocoprinus</taxon>
    </lineage>
</organism>
<evidence type="ECO:0000313" key="3">
    <source>
        <dbReference type="Proteomes" id="UP001213000"/>
    </source>
</evidence>
<evidence type="ECO:0000313" key="2">
    <source>
        <dbReference type="EMBL" id="KAJ3575015.1"/>
    </source>
</evidence>
<dbReference type="AlphaFoldDB" id="A0AAD5W140"/>
<comment type="caution">
    <text evidence="2">The sequence shown here is derived from an EMBL/GenBank/DDBJ whole genome shotgun (WGS) entry which is preliminary data.</text>
</comment>
<sequence>MATTSLLPESLRKEILYTEQAWFAGIILATMIYTAELMFYAATCIVLLRSRNPFNQRRNTFFILSISLIFTLSTIYLLLMLVFAEKAFFESRLIPVLSTTATLVMIVKGWLCEMINAWRSIVIYQGCRVPSWVVNLVPCLLSLLVVAVGVVSLVEQLPLTTGTAGSTGAVTPKLLPYMFLVISLAVNILITILVVSRLLFYRSRINRILGRAQGTQYTSLAAIVVESAFVYSSVAILVIVLVTLPNAGRCGETFILILSPVQGISTILIIFRVAKGKAWSSEIYENTFQLSDPAFTAQTDAVQRTLGNRDSFCPTSEHQESG</sequence>
<feature type="transmembrane region" description="Helical" evidence="1">
    <location>
        <begin position="220"/>
        <end position="242"/>
    </location>
</feature>
<gene>
    <name evidence="2" type="ORF">NP233_g1380</name>
</gene>
<feature type="transmembrane region" description="Helical" evidence="1">
    <location>
        <begin position="174"/>
        <end position="200"/>
    </location>
</feature>
<evidence type="ECO:0000256" key="1">
    <source>
        <dbReference type="SAM" id="Phobius"/>
    </source>
</evidence>